<evidence type="ECO:0000256" key="4">
    <source>
        <dbReference type="ARBA" id="ARBA00013081"/>
    </source>
</evidence>
<dbReference type="InterPro" id="IPR001932">
    <property type="entry name" value="PPM-type_phosphatase-like_dom"/>
</dbReference>
<dbReference type="OrthoDB" id="420076at2759"/>
<dbReference type="InterPro" id="IPR036457">
    <property type="entry name" value="PPM-type-like_dom_sf"/>
</dbReference>
<dbReference type="FunFam" id="3.60.40.10:FF:000020">
    <property type="entry name" value="Probable protein phosphatase 2C 42"/>
    <property type="match status" value="1"/>
</dbReference>
<comment type="cofactor">
    <cofactor evidence="1">
        <name>Mn(2+)</name>
        <dbReference type="ChEBI" id="CHEBI:29035"/>
    </cofactor>
</comment>
<comment type="catalytic activity">
    <reaction evidence="11">
        <text>O-phospho-L-threonyl-[protein] + H2O = L-threonyl-[protein] + phosphate</text>
        <dbReference type="Rhea" id="RHEA:47004"/>
        <dbReference type="Rhea" id="RHEA-COMP:11060"/>
        <dbReference type="Rhea" id="RHEA-COMP:11605"/>
        <dbReference type="ChEBI" id="CHEBI:15377"/>
        <dbReference type="ChEBI" id="CHEBI:30013"/>
        <dbReference type="ChEBI" id="CHEBI:43474"/>
        <dbReference type="ChEBI" id="CHEBI:61977"/>
        <dbReference type="EC" id="3.1.3.16"/>
    </reaction>
</comment>
<dbReference type="CDD" id="cd00143">
    <property type="entry name" value="PP2Cc"/>
    <property type="match status" value="1"/>
</dbReference>
<reference evidence="14 15" key="1">
    <citation type="journal article" date="2020" name="IScience">
        <title>Genome Sequencing of the Endangered Kingdonia uniflora (Circaeasteraceae, Ranunculales) Reveals Potential Mechanisms of Evolutionary Specialization.</title>
        <authorList>
            <person name="Sun Y."/>
            <person name="Deng T."/>
            <person name="Zhang A."/>
            <person name="Moore M.J."/>
            <person name="Landis J.B."/>
            <person name="Lin N."/>
            <person name="Zhang H."/>
            <person name="Zhang X."/>
            <person name="Huang J."/>
            <person name="Zhang X."/>
            <person name="Sun H."/>
            <person name="Wang H."/>
        </authorList>
    </citation>
    <scope>NUCLEOTIDE SEQUENCE [LARGE SCALE GENOMIC DNA]</scope>
    <source>
        <strain evidence="14">TB1705</strain>
        <tissue evidence="14">Leaf</tissue>
    </source>
</reference>
<evidence type="ECO:0000256" key="5">
    <source>
        <dbReference type="ARBA" id="ARBA00022723"/>
    </source>
</evidence>
<keyword evidence="15" id="KW-1185">Reference proteome</keyword>
<dbReference type="SUPFAM" id="SSF81606">
    <property type="entry name" value="PP2C-like"/>
    <property type="match status" value="1"/>
</dbReference>
<evidence type="ECO:0000256" key="9">
    <source>
        <dbReference type="ARBA" id="ARBA00023211"/>
    </source>
</evidence>
<sequence>MFSWLARIVSACLRPVRRYARMNKDDEGEGRDDGLLWYRDIDRHSLGDFSIAVVQANENLEDHSQVEVGRDAVFVGVYDGHGGYEASRFVRDNLFGHLMRLARENGSISEGVVRNAFFATENAFLTLVRRTCGIKPLIAAVGSCCLVGIIWRGTLYIANLGDSRAILGSLGRSKKIVAEPLTKDHNASMEEIRQEMKSLHPDDPNVVVLKQGVWRIKGIIQVSRSIGDAYLKKPEFTLDPSFPRFRLSEPLRRPVLSAEPSIYTRSLRPEDKFVIFASDGLWEHLTNQQAAEIVHNFPRTGIARRLIKTALTEAARKREMRYDDLKKVEKGIRRFFHDDITVIVVFIEHDSVGQKMAVPEVSVKGFINTVGPSDFSILDGVGLS</sequence>
<dbReference type="InterPro" id="IPR000222">
    <property type="entry name" value="PP2C_BS"/>
</dbReference>
<evidence type="ECO:0000256" key="8">
    <source>
        <dbReference type="ARBA" id="ARBA00022912"/>
    </source>
</evidence>
<dbReference type="GO" id="GO:0004722">
    <property type="term" value="F:protein serine/threonine phosphatase activity"/>
    <property type="evidence" value="ECO:0007669"/>
    <property type="project" value="UniProtKB-EC"/>
</dbReference>
<dbReference type="SMART" id="SM00332">
    <property type="entry name" value="PP2Cc"/>
    <property type="match status" value="1"/>
</dbReference>
<evidence type="ECO:0000256" key="7">
    <source>
        <dbReference type="ARBA" id="ARBA00022842"/>
    </source>
</evidence>
<comment type="similarity">
    <text evidence="3 12">Belongs to the PP2C family.</text>
</comment>
<dbReference type="EMBL" id="JACGCM010002531">
    <property type="protein sequence ID" value="KAF6139164.1"/>
    <property type="molecule type" value="Genomic_DNA"/>
</dbReference>
<feature type="domain" description="PPM-type phosphatase" evidence="13">
    <location>
        <begin position="48"/>
        <end position="347"/>
    </location>
</feature>
<accession>A0A7J7L9E0</accession>
<dbReference type="GO" id="GO:0046872">
    <property type="term" value="F:metal ion binding"/>
    <property type="evidence" value="ECO:0007669"/>
    <property type="project" value="UniProtKB-KW"/>
</dbReference>
<dbReference type="AlphaFoldDB" id="A0A7J7L9E0"/>
<organism evidence="14 15">
    <name type="scientific">Kingdonia uniflora</name>
    <dbReference type="NCBI Taxonomy" id="39325"/>
    <lineage>
        <taxon>Eukaryota</taxon>
        <taxon>Viridiplantae</taxon>
        <taxon>Streptophyta</taxon>
        <taxon>Embryophyta</taxon>
        <taxon>Tracheophyta</taxon>
        <taxon>Spermatophyta</taxon>
        <taxon>Magnoliopsida</taxon>
        <taxon>Ranunculales</taxon>
        <taxon>Circaeasteraceae</taxon>
        <taxon>Kingdonia</taxon>
    </lineage>
</organism>
<evidence type="ECO:0000256" key="12">
    <source>
        <dbReference type="RuleBase" id="RU003465"/>
    </source>
</evidence>
<gene>
    <name evidence="14" type="ORF">GIB67_023217</name>
</gene>
<evidence type="ECO:0000313" key="14">
    <source>
        <dbReference type="EMBL" id="KAF6139164.1"/>
    </source>
</evidence>
<dbReference type="PROSITE" id="PS51746">
    <property type="entry name" value="PPM_2"/>
    <property type="match status" value="1"/>
</dbReference>
<evidence type="ECO:0000313" key="15">
    <source>
        <dbReference type="Proteomes" id="UP000541444"/>
    </source>
</evidence>
<evidence type="ECO:0000256" key="6">
    <source>
        <dbReference type="ARBA" id="ARBA00022801"/>
    </source>
</evidence>
<name>A0A7J7L9E0_9MAGN</name>
<evidence type="ECO:0000256" key="1">
    <source>
        <dbReference type="ARBA" id="ARBA00001936"/>
    </source>
</evidence>
<dbReference type="Proteomes" id="UP000541444">
    <property type="component" value="Unassembled WGS sequence"/>
</dbReference>
<keyword evidence="9" id="KW-0464">Manganese</keyword>
<dbReference type="Pfam" id="PF00481">
    <property type="entry name" value="PP2C"/>
    <property type="match status" value="1"/>
</dbReference>
<dbReference type="PROSITE" id="PS01032">
    <property type="entry name" value="PPM_1"/>
    <property type="match status" value="1"/>
</dbReference>
<keyword evidence="6 12" id="KW-0378">Hydrolase</keyword>
<keyword evidence="7" id="KW-0460">Magnesium</keyword>
<evidence type="ECO:0000256" key="11">
    <source>
        <dbReference type="ARBA" id="ARBA00048336"/>
    </source>
</evidence>
<keyword evidence="8 12" id="KW-0904">Protein phosphatase</keyword>
<comment type="cofactor">
    <cofactor evidence="2">
        <name>Mg(2+)</name>
        <dbReference type="ChEBI" id="CHEBI:18420"/>
    </cofactor>
</comment>
<evidence type="ECO:0000259" key="13">
    <source>
        <dbReference type="PROSITE" id="PS51746"/>
    </source>
</evidence>
<dbReference type="EC" id="3.1.3.16" evidence="4"/>
<comment type="catalytic activity">
    <reaction evidence="10">
        <text>O-phospho-L-seryl-[protein] + H2O = L-seryl-[protein] + phosphate</text>
        <dbReference type="Rhea" id="RHEA:20629"/>
        <dbReference type="Rhea" id="RHEA-COMP:9863"/>
        <dbReference type="Rhea" id="RHEA-COMP:11604"/>
        <dbReference type="ChEBI" id="CHEBI:15377"/>
        <dbReference type="ChEBI" id="CHEBI:29999"/>
        <dbReference type="ChEBI" id="CHEBI:43474"/>
        <dbReference type="ChEBI" id="CHEBI:83421"/>
        <dbReference type="EC" id="3.1.3.16"/>
    </reaction>
</comment>
<evidence type="ECO:0000256" key="10">
    <source>
        <dbReference type="ARBA" id="ARBA00047761"/>
    </source>
</evidence>
<protein>
    <recommendedName>
        <fullName evidence="4">protein-serine/threonine phosphatase</fullName>
        <ecNumber evidence="4">3.1.3.16</ecNumber>
    </recommendedName>
</protein>
<evidence type="ECO:0000256" key="2">
    <source>
        <dbReference type="ARBA" id="ARBA00001946"/>
    </source>
</evidence>
<dbReference type="PANTHER" id="PTHR47992">
    <property type="entry name" value="PROTEIN PHOSPHATASE"/>
    <property type="match status" value="1"/>
</dbReference>
<dbReference type="InterPro" id="IPR015655">
    <property type="entry name" value="PP2C"/>
</dbReference>
<dbReference type="Gene3D" id="3.60.40.10">
    <property type="entry name" value="PPM-type phosphatase domain"/>
    <property type="match status" value="1"/>
</dbReference>
<keyword evidence="5" id="KW-0479">Metal-binding</keyword>
<proteinExistence type="inferred from homology"/>
<comment type="caution">
    <text evidence="14">The sequence shown here is derived from an EMBL/GenBank/DDBJ whole genome shotgun (WGS) entry which is preliminary data.</text>
</comment>
<evidence type="ECO:0000256" key="3">
    <source>
        <dbReference type="ARBA" id="ARBA00006702"/>
    </source>
</evidence>